<feature type="domain" description="Nucleotide-diphospho-sugar transferase" evidence="2">
    <location>
        <begin position="177"/>
        <end position="350"/>
    </location>
</feature>
<evidence type="ECO:0000313" key="4">
    <source>
        <dbReference type="Proteomes" id="UP000324705"/>
    </source>
</evidence>
<organism evidence="3 4">
    <name type="scientific">Triticum turgidum subsp. durum</name>
    <name type="common">Durum wheat</name>
    <name type="synonym">Triticum durum</name>
    <dbReference type="NCBI Taxonomy" id="4567"/>
    <lineage>
        <taxon>Eukaryota</taxon>
        <taxon>Viridiplantae</taxon>
        <taxon>Streptophyta</taxon>
        <taxon>Embryophyta</taxon>
        <taxon>Tracheophyta</taxon>
        <taxon>Spermatophyta</taxon>
        <taxon>Magnoliopsida</taxon>
        <taxon>Liliopsida</taxon>
        <taxon>Poales</taxon>
        <taxon>Poaceae</taxon>
        <taxon>BOP clade</taxon>
        <taxon>Pooideae</taxon>
        <taxon>Triticodae</taxon>
        <taxon>Triticeae</taxon>
        <taxon>Triticinae</taxon>
        <taxon>Triticum</taxon>
    </lineage>
</organism>
<dbReference type="Pfam" id="PF03407">
    <property type="entry name" value="Nucleotid_trans"/>
    <property type="match status" value="1"/>
</dbReference>
<dbReference type="Proteomes" id="UP000324705">
    <property type="component" value="Chromosome 5B"/>
</dbReference>
<reference evidence="3 4" key="1">
    <citation type="submission" date="2017-09" db="EMBL/GenBank/DDBJ databases">
        <authorList>
            <consortium name="International Durum Wheat Genome Sequencing Consortium (IDWGSC)"/>
            <person name="Milanesi L."/>
        </authorList>
    </citation>
    <scope>NUCLEOTIDE SEQUENCE [LARGE SCALE GENOMIC DNA]</scope>
    <source>
        <strain evidence="4">cv. Svevo</strain>
    </source>
</reference>
<proteinExistence type="predicted"/>
<dbReference type="Gramene" id="TRITD5Bv1G246250.1">
    <property type="protein sequence ID" value="TRITD5Bv1G246250.1"/>
    <property type="gene ID" value="TRITD5Bv1G246250"/>
</dbReference>
<feature type="compositionally biased region" description="Polar residues" evidence="1">
    <location>
        <begin position="91"/>
        <end position="101"/>
    </location>
</feature>
<dbReference type="PANTHER" id="PTHR46038:SF1">
    <property type="entry name" value="GLYCOSYLTRANSFERASE"/>
    <property type="match status" value="1"/>
</dbReference>
<dbReference type="PANTHER" id="PTHR46038">
    <property type="entry name" value="EXPRESSED PROTEIN-RELATED"/>
    <property type="match status" value="1"/>
</dbReference>
<dbReference type="AlphaFoldDB" id="A0A9R1AU25"/>
<dbReference type="InterPro" id="IPR005069">
    <property type="entry name" value="Nucl-diP-sugar_transferase"/>
</dbReference>
<evidence type="ECO:0000256" key="1">
    <source>
        <dbReference type="SAM" id="MobiDB-lite"/>
    </source>
</evidence>
<sequence length="400" mass="43951">MGKVVLAEATARQLAAFVLGAAAALTVVMLVQYRAPATGLSRTRTPGHLSGDQHHRPNGTTARALVHQALPVAGGPGRDDDHHLHRPANATAITKPNSTSALAAPTPSHLSSTHRRRQKGRKEEPAEFRGLAEAVARAATDDRTVIITCVNQAWAAPGSLLDLFLESFRIGDGTARLLPHVLVVAMDPGAHARCLAVHQHCYHYTIPGLNIDFAALKYFLSKDYLELVWSKLKLQRRILELGYGFLFTDVDIVWLRDPFKHVTAYADMTVSSDVYFGDPDNLGNFPNTGFFHVKPNARTIAMTKLWHGARGKYPGANEQPVFNMMKKRMVKKLGLRVQYLDPVYVGGFCRTIPGCRIGRSIGPSGLCPAPASALRNKLDPSISQTISWSYFTYRVLPFQI</sequence>
<dbReference type="InterPro" id="IPR044821">
    <property type="entry name" value="At1g28695/At4g15970-like"/>
</dbReference>
<accession>A0A9R1AU25</accession>
<keyword evidence="4" id="KW-1185">Reference proteome</keyword>
<feature type="region of interest" description="Disordered" evidence="1">
    <location>
        <begin position="91"/>
        <end position="128"/>
    </location>
</feature>
<dbReference type="EMBL" id="LT934120">
    <property type="protein sequence ID" value="VAI40236.1"/>
    <property type="molecule type" value="Genomic_DNA"/>
</dbReference>
<gene>
    <name evidence="3" type="ORF">TRITD_5Bv1G246250</name>
</gene>
<name>A0A9R1AU25_TRITD</name>
<evidence type="ECO:0000259" key="2">
    <source>
        <dbReference type="Pfam" id="PF03407"/>
    </source>
</evidence>
<protein>
    <recommendedName>
        <fullName evidence="2">Nucleotide-diphospho-sugar transferase domain-containing protein</fullName>
    </recommendedName>
</protein>
<evidence type="ECO:0000313" key="3">
    <source>
        <dbReference type="EMBL" id="VAI40236.1"/>
    </source>
</evidence>